<dbReference type="AlphaFoldDB" id="A0A498JHP9"/>
<keyword evidence="2" id="KW-1185">Reference proteome</keyword>
<dbReference type="Proteomes" id="UP000290289">
    <property type="component" value="Chromosome 7"/>
</dbReference>
<protein>
    <submittedName>
        <fullName evidence="1">Uncharacterized protein</fullName>
    </submittedName>
</protein>
<evidence type="ECO:0000313" key="1">
    <source>
        <dbReference type="EMBL" id="RXH94435.1"/>
    </source>
</evidence>
<evidence type="ECO:0000313" key="2">
    <source>
        <dbReference type="Proteomes" id="UP000290289"/>
    </source>
</evidence>
<proteinExistence type="predicted"/>
<comment type="caution">
    <text evidence="1">The sequence shown here is derived from an EMBL/GenBank/DDBJ whole genome shotgun (WGS) entry which is preliminary data.</text>
</comment>
<reference evidence="1 2" key="1">
    <citation type="submission" date="2018-10" db="EMBL/GenBank/DDBJ databases">
        <title>A high-quality apple genome assembly.</title>
        <authorList>
            <person name="Hu J."/>
        </authorList>
    </citation>
    <scope>NUCLEOTIDE SEQUENCE [LARGE SCALE GENOMIC DNA]</scope>
    <source>
        <strain evidence="2">cv. HFTH1</strain>
        <tissue evidence="1">Young leaf</tissue>
    </source>
</reference>
<sequence>MGVFYIRGTNPFQGGGGTQKHPKSVPWNSPFHPFLTYQTRDGTSRPVPSRPVPRTKCTLIGPNYSNRTLTCFVLSGRSEKANKNAVLLLHFTRVSFRFVSATVQRSLTLKICSLLLPFSRSIFTTEGWREYSPRMRAEYLLDLLMLVKREKIAEIFTEDGVECLLDLMMLIAGIFIERMGVECLLDLLMLVKREKIAEIFTNDGVECLLDLMMLVKRE</sequence>
<gene>
    <name evidence="1" type="ORF">DVH24_024119</name>
</gene>
<organism evidence="1 2">
    <name type="scientific">Malus domestica</name>
    <name type="common">Apple</name>
    <name type="synonym">Pyrus malus</name>
    <dbReference type="NCBI Taxonomy" id="3750"/>
    <lineage>
        <taxon>Eukaryota</taxon>
        <taxon>Viridiplantae</taxon>
        <taxon>Streptophyta</taxon>
        <taxon>Embryophyta</taxon>
        <taxon>Tracheophyta</taxon>
        <taxon>Spermatophyta</taxon>
        <taxon>Magnoliopsida</taxon>
        <taxon>eudicotyledons</taxon>
        <taxon>Gunneridae</taxon>
        <taxon>Pentapetalae</taxon>
        <taxon>rosids</taxon>
        <taxon>fabids</taxon>
        <taxon>Rosales</taxon>
        <taxon>Rosaceae</taxon>
        <taxon>Amygdaloideae</taxon>
        <taxon>Maleae</taxon>
        <taxon>Malus</taxon>
    </lineage>
</organism>
<name>A0A498JHP9_MALDO</name>
<accession>A0A498JHP9</accession>
<dbReference type="EMBL" id="RDQH01000333">
    <property type="protein sequence ID" value="RXH94435.1"/>
    <property type="molecule type" value="Genomic_DNA"/>
</dbReference>